<protein>
    <recommendedName>
        <fullName evidence="3">DUF4278 domain-containing protein</fullName>
    </recommendedName>
</protein>
<dbReference type="AlphaFoldDB" id="A0A1D8TNG4"/>
<accession>A0A1D8TNG4</accession>
<reference evidence="2" key="1">
    <citation type="submission" date="2016-10" db="EMBL/GenBank/DDBJ databases">
        <title>Comparative genomics uncovers the prolific and rare metabolic potential of the cyanobacterial genus Moorea.</title>
        <authorList>
            <person name="Leao T."/>
            <person name="Castelao G."/>
            <person name="Korobeynikov A."/>
            <person name="Monroe E.A."/>
            <person name="Podell S."/>
            <person name="Glukhov E."/>
            <person name="Allen E."/>
            <person name="Gerwick W.H."/>
            <person name="Gerwick L."/>
        </authorList>
    </citation>
    <scope>NUCLEOTIDE SEQUENCE [LARGE SCALE GENOMIC DNA]</scope>
    <source>
        <strain evidence="2">PAL-8-15-08-1</strain>
    </source>
</reference>
<evidence type="ECO:0000313" key="2">
    <source>
        <dbReference type="Proteomes" id="UP000177870"/>
    </source>
</evidence>
<dbReference type="Pfam" id="PF14105">
    <property type="entry name" value="DUF4278"/>
    <property type="match status" value="1"/>
</dbReference>
<organism evidence="1 2">
    <name type="scientific">Moorena producens PAL-8-15-08-1</name>
    <dbReference type="NCBI Taxonomy" id="1458985"/>
    <lineage>
        <taxon>Bacteria</taxon>
        <taxon>Bacillati</taxon>
        <taxon>Cyanobacteriota</taxon>
        <taxon>Cyanophyceae</taxon>
        <taxon>Coleofasciculales</taxon>
        <taxon>Coleofasciculaceae</taxon>
        <taxon>Moorena</taxon>
    </lineage>
</organism>
<sequence>MKFTYRGITYENEPVTFEMKSEKIVGKYRGVRWRQPKLNGVLLPEAIAKLKYRGAYYLHVLWGKPIDFTKQRYGVKHPCSK</sequence>
<dbReference type="KEGG" id="mpro:BJP34_06735"/>
<name>A0A1D8TNG4_9CYAN</name>
<dbReference type="RefSeq" id="WP_070391679.1">
    <property type="nucleotide sequence ID" value="NZ_CP017599.1"/>
</dbReference>
<evidence type="ECO:0008006" key="3">
    <source>
        <dbReference type="Google" id="ProtNLM"/>
    </source>
</evidence>
<dbReference type="OrthoDB" id="515032at2"/>
<proteinExistence type="predicted"/>
<gene>
    <name evidence="1" type="ORF">BJP34_06735</name>
</gene>
<dbReference type="Proteomes" id="UP000177870">
    <property type="component" value="Chromosome"/>
</dbReference>
<dbReference type="EMBL" id="CP017599">
    <property type="protein sequence ID" value="AOW99187.1"/>
    <property type="molecule type" value="Genomic_DNA"/>
</dbReference>
<dbReference type="InterPro" id="IPR025458">
    <property type="entry name" value="DUF4278"/>
</dbReference>
<evidence type="ECO:0000313" key="1">
    <source>
        <dbReference type="EMBL" id="AOW99187.1"/>
    </source>
</evidence>